<dbReference type="Gene3D" id="3.40.50.1820">
    <property type="entry name" value="alpha/beta hydrolase"/>
    <property type="match status" value="1"/>
</dbReference>
<dbReference type="InterPro" id="IPR050471">
    <property type="entry name" value="AB_hydrolase"/>
</dbReference>
<dbReference type="EMBL" id="CP157675">
    <property type="protein sequence ID" value="XBP71183.1"/>
    <property type="molecule type" value="Genomic_DNA"/>
</dbReference>
<dbReference type="InterPro" id="IPR029058">
    <property type="entry name" value="AB_hydrolase_fold"/>
</dbReference>
<gene>
    <name evidence="2" type="ORF">ABLV49_05095</name>
</gene>
<protein>
    <submittedName>
        <fullName evidence="2">Alpha/beta fold hydrolase</fullName>
    </submittedName>
</protein>
<dbReference type="RefSeq" id="WP_349280531.1">
    <property type="nucleotide sequence ID" value="NZ_CBCSCU010000021.1"/>
</dbReference>
<feature type="domain" description="AB hydrolase-1" evidence="1">
    <location>
        <begin position="27"/>
        <end position="278"/>
    </location>
</feature>
<sequence>MKIRANGIDIEVEDSGAAFDAQGRPRPVVLLIMGLGMQLIAWPPAMVQALVDAGYRVVRFDNRDAGLSQHFDALGKPKVLWAGLKYRLGWRIRPPYSLHDMALDALGVLDALHIDQAHVVGASMGGMIAQRLALLAPARVLSLTSIMSSSGARGLPEARPEVTRVLMSRPGKGLDAAIEHSVRVFKTIGSPGFAMSDAEWRDIVGTAASRSFYPVGILRQMVAVLADRTRADELAGIKVPTLVVHGKADPLVPLACGEDTARRIPGATLAGIEGMGHDLPPGVVERLLALLIPHFTSAPSRK</sequence>
<dbReference type="InterPro" id="IPR000073">
    <property type="entry name" value="AB_hydrolase_1"/>
</dbReference>
<dbReference type="PANTHER" id="PTHR43433">
    <property type="entry name" value="HYDROLASE, ALPHA/BETA FOLD FAMILY PROTEIN"/>
    <property type="match status" value="1"/>
</dbReference>
<evidence type="ECO:0000313" key="2">
    <source>
        <dbReference type="EMBL" id="XBP71183.1"/>
    </source>
</evidence>
<proteinExistence type="predicted"/>
<dbReference type="GO" id="GO:0004806">
    <property type="term" value="F:triacylglycerol lipase activity"/>
    <property type="evidence" value="ECO:0007669"/>
    <property type="project" value="TreeGrafter"/>
</dbReference>
<dbReference type="Pfam" id="PF00561">
    <property type="entry name" value="Abhydrolase_1"/>
    <property type="match status" value="1"/>
</dbReference>
<dbReference type="PANTHER" id="PTHR43433:SF5">
    <property type="entry name" value="AB HYDROLASE-1 DOMAIN-CONTAINING PROTEIN"/>
    <property type="match status" value="1"/>
</dbReference>
<keyword evidence="2" id="KW-0378">Hydrolase</keyword>
<dbReference type="SUPFAM" id="SSF53474">
    <property type="entry name" value="alpha/beta-Hydrolases"/>
    <property type="match status" value="1"/>
</dbReference>
<evidence type="ECO:0000259" key="1">
    <source>
        <dbReference type="Pfam" id="PF00561"/>
    </source>
</evidence>
<dbReference type="AlphaFoldDB" id="A0AAU7LW93"/>
<accession>A0AAU7LW93</accession>
<name>A0AAU7LW93_9BURK</name>
<dbReference type="GO" id="GO:0046503">
    <property type="term" value="P:glycerolipid catabolic process"/>
    <property type="evidence" value="ECO:0007669"/>
    <property type="project" value="TreeGrafter"/>
</dbReference>
<reference evidence="2" key="1">
    <citation type="submission" date="2024-05" db="EMBL/GenBank/DDBJ databases">
        <authorList>
            <person name="Bunk B."/>
            <person name="Swiderski J."/>
            <person name="Sproer C."/>
            <person name="Thiel V."/>
        </authorList>
    </citation>
    <scope>NUCLEOTIDE SEQUENCE</scope>
    <source>
        <strain evidence="2">DSM 17735</strain>
    </source>
</reference>
<organism evidence="2">
    <name type="scientific">Polaromonas hydrogenivorans</name>
    <dbReference type="NCBI Taxonomy" id="335476"/>
    <lineage>
        <taxon>Bacteria</taxon>
        <taxon>Pseudomonadati</taxon>
        <taxon>Pseudomonadota</taxon>
        <taxon>Betaproteobacteria</taxon>
        <taxon>Burkholderiales</taxon>
        <taxon>Comamonadaceae</taxon>
        <taxon>Polaromonas</taxon>
    </lineage>
</organism>